<dbReference type="EMBL" id="FQXB01000002">
    <property type="protein sequence ID" value="SHH02840.1"/>
    <property type="molecule type" value="Genomic_DNA"/>
</dbReference>
<protein>
    <submittedName>
        <fullName evidence="4">Uncharacterized conserved protein YkwD, contains CAP (CSP/antigen 5/PR1) domain</fullName>
    </submittedName>
</protein>
<dbReference type="OrthoDB" id="9811255at2"/>
<dbReference type="PANTHER" id="PTHR31157">
    <property type="entry name" value="SCP DOMAIN-CONTAINING PROTEIN"/>
    <property type="match status" value="1"/>
</dbReference>
<dbReference type="PANTHER" id="PTHR31157:SF1">
    <property type="entry name" value="SCP DOMAIN-CONTAINING PROTEIN"/>
    <property type="match status" value="1"/>
</dbReference>
<name>A0A1M5PM76_9RHOB</name>
<feature type="compositionally biased region" description="Low complexity" evidence="1">
    <location>
        <begin position="24"/>
        <end position="40"/>
    </location>
</feature>
<evidence type="ECO:0000256" key="1">
    <source>
        <dbReference type="SAM" id="MobiDB-lite"/>
    </source>
</evidence>
<gene>
    <name evidence="4" type="ORF">SAMN05444003_1725</name>
</gene>
<evidence type="ECO:0000256" key="2">
    <source>
        <dbReference type="SAM" id="SignalP"/>
    </source>
</evidence>
<evidence type="ECO:0000313" key="4">
    <source>
        <dbReference type="EMBL" id="SHH02840.1"/>
    </source>
</evidence>
<organism evidence="4 5">
    <name type="scientific">Cognatiyoonia sediminum</name>
    <dbReference type="NCBI Taxonomy" id="1508389"/>
    <lineage>
        <taxon>Bacteria</taxon>
        <taxon>Pseudomonadati</taxon>
        <taxon>Pseudomonadota</taxon>
        <taxon>Alphaproteobacteria</taxon>
        <taxon>Rhodobacterales</taxon>
        <taxon>Paracoccaceae</taxon>
        <taxon>Cognatiyoonia</taxon>
    </lineage>
</organism>
<evidence type="ECO:0000259" key="3">
    <source>
        <dbReference type="Pfam" id="PF00188"/>
    </source>
</evidence>
<keyword evidence="2" id="KW-0732">Signal</keyword>
<dbReference type="CDD" id="cd05379">
    <property type="entry name" value="CAP_bacterial"/>
    <property type="match status" value="1"/>
</dbReference>
<dbReference type="PROSITE" id="PS51257">
    <property type="entry name" value="PROKAR_LIPOPROTEIN"/>
    <property type="match status" value="1"/>
</dbReference>
<dbReference type="Gene3D" id="3.40.33.10">
    <property type="entry name" value="CAP"/>
    <property type="match status" value="1"/>
</dbReference>
<dbReference type="RefSeq" id="WP_072900538.1">
    <property type="nucleotide sequence ID" value="NZ_FQXB01000002.1"/>
</dbReference>
<accession>A0A1M5PM76</accession>
<feature type="region of interest" description="Disordered" evidence="1">
    <location>
        <begin position="24"/>
        <end position="45"/>
    </location>
</feature>
<dbReference type="AlphaFoldDB" id="A0A1M5PM76"/>
<feature type="domain" description="SCP" evidence="3">
    <location>
        <begin position="52"/>
        <end position="165"/>
    </location>
</feature>
<dbReference type="SUPFAM" id="SSF55797">
    <property type="entry name" value="PR-1-like"/>
    <property type="match status" value="1"/>
</dbReference>
<feature type="chain" id="PRO_5013042121" evidence="2">
    <location>
        <begin position="26"/>
        <end position="169"/>
    </location>
</feature>
<evidence type="ECO:0000313" key="5">
    <source>
        <dbReference type="Proteomes" id="UP000184074"/>
    </source>
</evidence>
<sequence length="169" mass="17513">MKSFIPVILLVLTAACGGTSVPTNSASFAAAPTPTASTPSRGTTGDVSFQGLLNEVRSDAGSAPVTYNAQLDVAAQRHAQDMLDNNYFSHTGLNGSSVGDRATAAGYNWRTVGENIAAGFSSESSVLQAWVDSPGHQANNINPAFEEFGLGYAANGSGNRWVLVFGAQR</sequence>
<dbReference type="STRING" id="1508389.SAMN05444003_1725"/>
<dbReference type="Pfam" id="PF00188">
    <property type="entry name" value="CAP"/>
    <property type="match status" value="1"/>
</dbReference>
<keyword evidence="5" id="KW-1185">Reference proteome</keyword>
<dbReference type="InterPro" id="IPR035940">
    <property type="entry name" value="CAP_sf"/>
</dbReference>
<dbReference type="InterPro" id="IPR014044">
    <property type="entry name" value="CAP_dom"/>
</dbReference>
<proteinExistence type="predicted"/>
<dbReference type="Proteomes" id="UP000184074">
    <property type="component" value="Unassembled WGS sequence"/>
</dbReference>
<reference evidence="4 5" key="1">
    <citation type="submission" date="2016-11" db="EMBL/GenBank/DDBJ databases">
        <authorList>
            <person name="Jaros S."/>
            <person name="Januszkiewicz K."/>
            <person name="Wedrychowicz H."/>
        </authorList>
    </citation>
    <scope>NUCLEOTIDE SEQUENCE [LARGE SCALE GENOMIC DNA]</scope>
    <source>
        <strain evidence="4 5">DSM 28715</strain>
    </source>
</reference>
<feature type="signal peptide" evidence="2">
    <location>
        <begin position="1"/>
        <end position="25"/>
    </location>
</feature>